<comment type="similarity">
    <text evidence="4">Belongs to the glycosyltransferase 16 (GT16) protein family.</text>
</comment>
<evidence type="ECO:0000256" key="7">
    <source>
        <dbReference type="ARBA" id="ARBA00022676"/>
    </source>
</evidence>
<evidence type="ECO:0000256" key="17">
    <source>
        <dbReference type="ARBA" id="ARBA00023211"/>
    </source>
</evidence>
<keyword evidence="7" id="KW-0328">Glycosyltransferase</keyword>
<dbReference type="FunCoup" id="R7V5T3">
    <property type="interactions" value="775"/>
</dbReference>
<evidence type="ECO:0000256" key="15">
    <source>
        <dbReference type="ARBA" id="ARBA00023157"/>
    </source>
</evidence>
<keyword evidence="16" id="KW-0325">Glycoprotein</keyword>
<gene>
    <name evidence="26" type="ORF">CAPTEDRAFT_23404</name>
</gene>
<dbReference type="EnsemblMetazoa" id="CapteT23404">
    <property type="protein sequence ID" value="CapteP23404"/>
    <property type="gene ID" value="CapteG23404"/>
</dbReference>
<feature type="disulfide bond" evidence="25">
    <location>
        <begin position="251"/>
        <end position="352"/>
    </location>
</feature>
<evidence type="ECO:0000256" key="6">
    <source>
        <dbReference type="ARBA" id="ARBA00014817"/>
    </source>
</evidence>
<evidence type="ECO:0000256" key="5">
    <source>
        <dbReference type="ARBA" id="ARBA00012613"/>
    </source>
</evidence>
<feature type="binding site" evidence="24">
    <location>
        <position position="173"/>
    </location>
    <ligand>
        <name>Mn(2+)</name>
        <dbReference type="ChEBI" id="CHEBI:29035"/>
    </ligand>
</feature>
<evidence type="ECO:0000256" key="18">
    <source>
        <dbReference type="ARBA" id="ARBA00029663"/>
    </source>
</evidence>
<evidence type="ECO:0000256" key="19">
    <source>
        <dbReference type="ARBA" id="ARBA00031203"/>
    </source>
</evidence>
<dbReference type="PANTHER" id="PTHR12871:SF0">
    <property type="entry name" value="ALPHA-1,6-MANNOSYL-GLYCOPROTEIN 2-BETA-N-ACETYLGLUCOSAMINYLTRANSFERASE"/>
    <property type="match status" value="1"/>
</dbReference>
<comment type="catalytic activity">
    <reaction evidence="22">
        <text>an N(4)-{beta-D-GlcNAc-(1-&gt;2)-alpha-D-Man-(1-&gt;3)-[alpha-D-Man-(1-&gt;6)]-beta-D-Man-(1-&gt;4)-beta-D-GlcNAc-(1-&gt;4)-beta-D-GlcNAc}-L-asparaginyl-[protein] + UDP-N-acetyl-alpha-D-glucosamine = N(4)-{beta-D-GlcNAc-(1-&gt;2)-alpha-D-Man-(1-&gt;3)-[beta-D-GlcNAc-(1-&gt;2)-alpha-D-Man-(1-&gt;6)]-beta-D-Man-(1-&gt;4)-beta-D-GlcNAc-(1-&gt;4)-beta-D-GlcNAc}-L-asparaginyl-[protein] + UDP + H(+)</text>
        <dbReference type="Rhea" id="RHEA:12941"/>
        <dbReference type="Rhea" id="RHEA-COMP:13526"/>
        <dbReference type="Rhea" id="RHEA-COMP:14369"/>
        <dbReference type="ChEBI" id="CHEBI:15378"/>
        <dbReference type="ChEBI" id="CHEBI:57705"/>
        <dbReference type="ChEBI" id="CHEBI:58223"/>
        <dbReference type="ChEBI" id="CHEBI:60615"/>
        <dbReference type="ChEBI" id="CHEBI:60651"/>
        <dbReference type="EC" id="2.4.1.143"/>
    </reaction>
</comment>
<evidence type="ECO:0000256" key="22">
    <source>
        <dbReference type="ARBA" id="ARBA00093257"/>
    </source>
</evidence>
<dbReference type="AlphaFoldDB" id="R7V5T3"/>
<dbReference type="Gene3D" id="3.90.550.10">
    <property type="entry name" value="Spore Coat Polysaccharide Biosynthesis Protein SpsA, Chain A"/>
    <property type="match status" value="1"/>
</dbReference>
<comment type="cofactor">
    <cofactor evidence="1 24">
        <name>Mn(2+)</name>
        <dbReference type="ChEBI" id="CHEBI:29035"/>
    </cofactor>
</comment>
<dbReference type="GO" id="GO:0000139">
    <property type="term" value="C:Golgi membrane"/>
    <property type="evidence" value="ECO:0007669"/>
    <property type="project" value="UniProtKB-SubCell"/>
</dbReference>
<protein>
    <recommendedName>
        <fullName evidence="6">Alpha-1,6-mannosyl-glycoprotein 2-beta-N-acetylglucosaminyltransferase</fullName>
        <ecNumber evidence="5">2.4.1.143</ecNumber>
    </recommendedName>
    <alternativeName>
        <fullName evidence="21">Beta-1,2-N-acetylglucosaminyltransferase II</fullName>
    </alternativeName>
    <alternativeName>
        <fullName evidence="20">GlcNAc-T II</fullName>
    </alternativeName>
    <alternativeName>
        <fullName evidence="19">Mannoside acetylglucosaminyltransferase 2</fullName>
    </alternativeName>
    <alternativeName>
        <fullName evidence="18">N-glycosyl-oligosaccharide-glycoprotein N-acetylglucosaminyltransferase II</fullName>
    </alternativeName>
</protein>
<feature type="binding site" evidence="23">
    <location>
        <position position="66"/>
    </location>
    <ligand>
        <name>substrate</name>
    </ligand>
</feature>
<keyword evidence="14" id="KW-0472">Membrane</keyword>
<dbReference type="PANTHER" id="PTHR12871">
    <property type="entry name" value="BETA-1,2-N-ACETYLGLUCOSAMINYLTRANSFERASE II"/>
    <property type="match status" value="1"/>
</dbReference>
<sequence length="355" mass="41182">DIKLLVRQANHQQRILNLDKYELGASDSTVVIVVQVHNRVDYLHPLIDSLRKARDIENTLLIFSHDFFSDEINQVISTIDFCLVMQIFYPFAIQIHPTEFPGESPKDCPRDIKQGEAIKRNCVNAKYPDKYGHYREAKYCQTKHHWFWKLSHVFDHMNVTSSFTGPMLFIEEDHYMVEDFIPVLRKMYRLKEKSCPDCSIFTIGSYEKKPAYGPLASRVDITNWVSSKHNMGMSFNKEVWVKIKSCAQAFCAFDDYNWDWSLHNIGMTCIPNKLKVMVSKSPRIYHIGECGVHHKGKNCDPAQKVHQIEQLLSQNKQWLFPTALTVAGYPRAPARMPKPNGGWGDLRDHQLCLSF</sequence>
<evidence type="ECO:0000256" key="10">
    <source>
        <dbReference type="ARBA" id="ARBA00022723"/>
    </source>
</evidence>
<feature type="disulfide bond" evidence="25">
    <location>
        <begin position="108"/>
        <end position="122"/>
    </location>
</feature>
<organism evidence="26">
    <name type="scientific">Capitella teleta</name>
    <name type="common">Polychaete worm</name>
    <dbReference type="NCBI Taxonomy" id="283909"/>
    <lineage>
        <taxon>Eukaryota</taxon>
        <taxon>Metazoa</taxon>
        <taxon>Spiralia</taxon>
        <taxon>Lophotrochozoa</taxon>
        <taxon>Annelida</taxon>
        <taxon>Polychaeta</taxon>
        <taxon>Sedentaria</taxon>
        <taxon>Scolecida</taxon>
        <taxon>Capitellidae</taxon>
        <taxon>Capitella</taxon>
    </lineage>
</organism>
<dbReference type="HOGENOM" id="CLU_032753_1_0_1"/>
<evidence type="ECO:0000313" key="27">
    <source>
        <dbReference type="EnsemblMetazoa" id="CapteP23404"/>
    </source>
</evidence>
<evidence type="ECO:0000256" key="2">
    <source>
        <dbReference type="ARBA" id="ARBA00004323"/>
    </source>
</evidence>
<evidence type="ECO:0000256" key="3">
    <source>
        <dbReference type="ARBA" id="ARBA00004922"/>
    </source>
</evidence>
<keyword evidence="15 25" id="KW-1015">Disulfide bond</keyword>
<evidence type="ECO:0000256" key="9">
    <source>
        <dbReference type="ARBA" id="ARBA00022692"/>
    </source>
</evidence>
<evidence type="ECO:0000256" key="11">
    <source>
        <dbReference type="ARBA" id="ARBA00022968"/>
    </source>
</evidence>
<dbReference type="OMA" id="FWSAEIN"/>
<dbReference type="GO" id="GO:0009312">
    <property type="term" value="P:oligosaccharide biosynthetic process"/>
    <property type="evidence" value="ECO:0007669"/>
    <property type="project" value="InterPro"/>
</dbReference>
<evidence type="ECO:0000256" key="14">
    <source>
        <dbReference type="ARBA" id="ARBA00023136"/>
    </source>
</evidence>
<keyword evidence="17 24" id="KW-0464">Manganese</keyword>
<keyword evidence="9" id="KW-0812">Transmembrane</keyword>
<keyword evidence="12" id="KW-1133">Transmembrane helix</keyword>
<dbReference type="GO" id="GO:0008455">
    <property type="term" value="F:alpha-1,6-mannosylglycoprotein 2-beta-N-acetylglucosaminyltransferase activity"/>
    <property type="evidence" value="ECO:0007669"/>
    <property type="project" value="UniProtKB-EC"/>
</dbReference>
<feature type="non-terminal residue" evidence="26">
    <location>
        <position position="1"/>
    </location>
</feature>
<keyword evidence="11" id="KW-0735">Signal-anchor</keyword>
<dbReference type="GO" id="GO:0005795">
    <property type="term" value="C:Golgi stack"/>
    <property type="evidence" value="ECO:0007669"/>
    <property type="project" value="InterPro"/>
</dbReference>
<dbReference type="GO" id="GO:0006487">
    <property type="term" value="P:protein N-linked glycosylation"/>
    <property type="evidence" value="ECO:0007669"/>
    <property type="project" value="TreeGrafter"/>
</dbReference>
<feature type="disulfide bond" evidence="25">
    <location>
        <begin position="246"/>
        <end position="269"/>
    </location>
</feature>
<evidence type="ECO:0000313" key="28">
    <source>
        <dbReference type="Proteomes" id="UP000014760"/>
    </source>
</evidence>
<comment type="subcellular location">
    <subcellularLocation>
        <location evidence="2">Golgi apparatus membrane</location>
        <topology evidence="2">Single-pass type II membrane protein</topology>
    </subcellularLocation>
</comment>
<evidence type="ECO:0000256" key="23">
    <source>
        <dbReference type="PIRSR" id="PIRSR607754-1"/>
    </source>
</evidence>
<feature type="disulfide bond" evidence="25">
    <location>
        <begin position="290"/>
        <end position="299"/>
    </location>
</feature>
<reference evidence="26 28" key="2">
    <citation type="journal article" date="2013" name="Nature">
        <title>Insights into bilaterian evolution from three spiralian genomes.</title>
        <authorList>
            <person name="Simakov O."/>
            <person name="Marletaz F."/>
            <person name="Cho S.J."/>
            <person name="Edsinger-Gonzales E."/>
            <person name="Havlak P."/>
            <person name="Hellsten U."/>
            <person name="Kuo D.H."/>
            <person name="Larsson T."/>
            <person name="Lv J."/>
            <person name="Arendt D."/>
            <person name="Savage R."/>
            <person name="Osoegawa K."/>
            <person name="de Jong P."/>
            <person name="Grimwood J."/>
            <person name="Chapman J.A."/>
            <person name="Shapiro H."/>
            <person name="Aerts A."/>
            <person name="Otillar R.P."/>
            <person name="Terry A.Y."/>
            <person name="Boore J.L."/>
            <person name="Grigoriev I.V."/>
            <person name="Lindberg D.R."/>
            <person name="Seaver E.C."/>
            <person name="Weisblat D.A."/>
            <person name="Putnam N.H."/>
            <person name="Rokhsar D.S."/>
        </authorList>
    </citation>
    <scope>NUCLEOTIDE SEQUENCE</scope>
    <source>
        <strain evidence="26 28">I ESC-2004</strain>
    </source>
</reference>
<dbReference type="OrthoDB" id="6019616at2759"/>
<keyword evidence="10 24" id="KW-0479">Metal-binding</keyword>
<evidence type="ECO:0000256" key="8">
    <source>
        <dbReference type="ARBA" id="ARBA00022679"/>
    </source>
</evidence>
<reference evidence="28" key="1">
    <citation type="submission" date="2012-12" db="EMBL/GenBank/DDBJ databases">
        <authorList>
            <person name="Hellsten U."/>
            <person name="Grimwood J."/>
            <person name="Chapman J.A."/>
            <person name="Shapiro H."/>
            <person name="Aerts A."/>
            <person name="Otillar R.P."/>
            <person name="Terry A.Y."/>
            <person name="Boore J.L."/>
            <person name="Simakov O."/>
            <person name="Marletaz F."/>
            <person name="Cho S.-J."/>
            <person name="Edsinger-Gonzales E."/>
            <person name="Havlak P."/>
            <person name="Kuo D.-H."/>
            <person name="Larsson T."/>
            <person name="Lv J."/>
            <person name="Arendt D."/>
            <person name="Savage R."/>
            <person name="Osoegawa K."/>
            <person name="de Jong P."/>
            <person name="Lindberg D.R."/>
            <person name="Seaver E.C."/>
            <person name="Weisblat D.A."/>
            <person name="Putnam N.H."/>
            <person name="Grigoriev I.V."/>
            <person name="Rokhsar D.S."/>
        </authorList>
    </citation>
    <scope>NUCLEOTIDE SEQUENCE</scope>
    <source>
        <strain evidence="28">I ESC-2004</strain>
    </source>
</reference>
<dbReference type="EMBL" id="KB294684">
    <property type="protein sequence ID" value="ELU14208.1"/>
    <property type="molecule type" value="Genomic_DNA"/>
</dbReference>
<evidence type="ECO:0000256" key="12">
    <source>
        <dbReference type="ARBA" id="ARBA00022989"/>
    </source>
</evidence>
<proteinExistence type="inferred from homology"/>
<dbReference type="GO" id="GO:0046872">
    <property type="term" value="F:metal ion binding"/>
    <property type="evidence" value="ECO:0007669"/>
    <property type="project" value="UniProtKB-KW"/>
</dbReference>
<feature type="non-terminal residue" evidence="26">
    <location>
        <position position="355"/>
    </location>
</feature>
<evidence type="ECO:0000256" key="1">
    <source>
        <dbReference type="ARBA" id="ARBA00001936"/>
    </source>
</evidence>
<evidence type="ECO:0000256" key="24">
    <source>
        <dbReference type="PIRSR" id="PIRSR607754-2"/>
    </source>
</evidence>
<dbReference type="EC" id="2.4.1.143" evidence="5"/>
<dbReference type="Pfam" id="PF05060">
    <property type="entry name" value="MGAT2"/>
    <property type="match status" value="1"/>
</dbReference>
<comment type="pathway">
    <text evidence="3">Protein modification; protein glycosylation.</text>
</comment>
<feature type="binding site" evidence="23">
    <location>
        <begin position="141"/>
        <end position="145"/>
    </location>
    <ligand>
        <name>substrate</name>
    </ligand>
</feature>
<feature type="binding site" evidence="23">
    <location>
        <begin position="35"/>
        <end position="39"/>
    </location>
    <ligand>
        <name>substrate</name>
    </ligand>
</feature>
<feature type="binding site" evidence="24">
    <location>
        <position position="286"/>
    </location>
    <ligand>
        <name>Mn(2+)</name>
        <dbReference type="ChEBI" id="CHEBI:29035"/>
    </ligand>
</feature>
<evidence type="ECO:0000313" key="26">
    <source>
        <dbReference type="EMBL" id="ELU14208.1"/>
    </source>
</evidence>
<feature type="disulfide bond" evidence="25">
    <location>
        <begin position="195"/>
        <end position="198"/>
    </location>
</feature>
<dbReference type="STRING" id="283909.R7V5T3"/>
<dbReference type="EMBL" id="AMQN01004917">
    <property type="status" value="NOT_ANNOTATED_CDS"/>
    <property type="molecule type" value="Genomic_DNA"/>
</dbReference>
<evidence type="ECO:0000256" key="21">
    <source>
        <dbReference type="ARBA" id="ARBA00032915"/>
    </source>
</evidence>
<keyword evidence="8" id="KW-0808">Transferase</keyword>
<reference evidence="27" key="3">
    <citation type="submission" date="2015-06" db="UniProtKB">
        <authorList>
            <consortium name="EnsemblMetazoa"/>
        </authorList>
    </citation>
    <scope>IDENTIFICATION</scope>
</reference>
<dbReference type="Proteomes" id="UP000014760">
    <property type="component" value="Unassembled WGS sequence"/>
</dbReference>
<keyword evidence="28" id="KW-1185">Reference proteome</keyword>
<evidence type="ECO:0000256" key="25">
    <source>
        <dbReference type="PIRSR" id="PIRSR607754-3"/>
    </source>
</evidence>
<dbReference type="SUPFAM" id="SSF53448">
    <property type="entry name" value="Nucleotide-diphospho-sugar transferases"/>
    <property type="match status" value="1"/>
</dbReference>
<accession>R7V5T3</accession>
<keyword evidence="13" id="KW-0333">Golgi apparatus</keyword>
<evidence type="ECO:0000256" key="16">
    <source>
        <dbReference type="ARBA" id="ARBA00023180"/>
    </source>
</evidence>
<evidence type="ECO:0000256" key="13">
    <source>
        <dbReference type="ARBA" id="ARBA00023034"/>
    </source>
</evidence>
<dbReference type="InterPro" id="IPR029044">
    <property type="entry name" value="Nucleotide-diphossugar_trans"/>
</dbReference>
<dbReference type="InterPro" id="IPR007754">
    <property type="entry name" value="GlcNAc_II"/>
</dbReference>
<evidence type="ECO:0000256" key="20">
    <source>
        <dbReference type="ARBA" id="ARBA00032552"/>
    </source>
</evidence>
<name>R7V5T3_CAPTE</name>
<dbReference type="UniPathway" id="UPA00378"/>
<evidence type="ECO:0000256" key="4">
    <source>
        <dbReference type="ARBA" id="ARBA00011011"/>
    </source>
</evidence>